<reference evidence="3 4" key="1">
    <citation type="submission" date="2024-03" db="EMBL/GenBank/DDBJ databases">
        <title>Complete genome sequence of the green alga Chloropicon roscoffensis RCC1871.</title>
        <authorList>
            <person name="Lemieux C."/>
            <person name="Pombert J.-F."/>
            <person name="Otis C."/>
            <person name="Turmel M."/>
        </authorList>
    </citation>
    <scope>NUCLEOTIDE SEQUENCE [LARGE SCALE GENOMIC DNA]</scope>
    <source>
        <strain evidence="3 4">RCC1871</strain>
    </source>
</reference>
<dbReference type="Gene3D" id="3.30.70.20">
    <property type="match status" value="1"/>
</dbReference>
<name>A0AAX4PHF2_9CHLO</name>
<dbReference type="SUPFAM" id="SSF54862">
    <property type="entry name" value="4Fe-4S ferredoxins"/>
    <property type="match status" value="1"/>
</dbReference>
<dbReference type="AlphaFoldDB" id="A0AAX4PHF2"/>
<dbReference type="SUPFAM" id="SSF46565">
    <property type="entry name" value="Chaperone J-domain"/>
    <property type="match status" value="1"/>
</dbReference>
<feature type="region of interest" description="Disordered" evidence="1">
    <location>
        <begin position="1"/>
        <end position="55"/>
    </location>
</feature>
<dbReference type="PROSITE" id="PS50076">
    <property type="entry name" value="DNAJ_2"/>
    <property type="match status" value="1"/>
</dbReference>
<dbReference type="PANTHER" id="PTHR45295">
    <property type="entry name" value="CHAPERONE PROTEIN DNAJ C76, CHLOROPLASTIC"/>
    <property type="match status" value="1"/>
</dbReference>
<dbReference type="Proteomes" id="UP001472866">
    <property type="component" value="Chromosome 11"/>
</dbReference>
<proteinExistence type="predicted"/>
<evidence type="ECO:0000313" key="4">
    <source>
        <dbReference type="Proteomes" id="UP001472866"/>
    </source>
</evidence>
<feature type="region of interest" description="Disordered" evidence="1">
    <location>
        <begin position="314"/>
        <end position="355"/>
    </location>
</feature>
<keyword evidence="4" id="KW-1185">Reference proteome</keyword>
<dbReference type="InterPro" id="IPR036869">
    <property type="entry name" value="J_dom_sf"/>
</dbReference>
<protein>
    <submittedName>
        <fullName evidence="3">DnaJ chaperone protein</fullName>
    </submittedName>
</protein>
<dbReference type="InterPro" id="IPR001623">
    <property type="entry name" value="DnaJ_domain"/>
</dbReference>
<dbReference type="PANTHER" id="PTHR45295:SF1">
    <property type="entry name" value="CHAPERONE PROTEIN DNAJ C76, CHLOROPLASTIC"/>
    <property type="match status" value="1"/>
</dbReference>
<organism evidence="3 4">
    <name type="scientific">Chloropicon roscoffensis</name>
    <dbReference type="NCBI Taxonomy" id="1461544"/>
    <lineage>
        <taxon>Eukaryota</taxon>
        <taxon>Viridiplantae</taxon>
        <taxon>Chlorophyta</taxon>
        <taxon>Chloropicophyceae</taxon>
        <taxon>Chloropicales</taxon>
        <taxon>Chloropicaceae</taxon>
        <taxon>Chloropicon</taxon>
    </lineage>
</organism>
<dbReference type="Pfam" id="PF13370">
    <property type="entry name" value="Fer4_13"/>
    <property type="match status" value="1"/>
</dbReference>
<dbReference type="SMART" id="SM00271">
    <property type="entry name" value="DnaJ"/>
    <property type="match status" value="1"/>
</dbReference>
<evidence type="ECO:0000259" key="2">
    <source>
        <dbReference type="PROSITE" id="PS50076"/>
    </source>
</evidence>
<feature type="domain" description="J" evidence="2">
    <location>
        <begin position="80"/>
        <end position="150"/>
    </location>
</feature>
<evidence type="ECO:0000256" key="1">
    <source>
        <dbReference type="SAM" id="MobiDB-lite"/>
    </source>
</evidence>
<accession>A0AAX4PHF2</accession>
<dbReference type="Gene3D" id="1.10.287.110">
    <property type="entry name" value="DnaJ domain"/>
    <property type="match status" value="1"/>
</dbReference>
<sequence>MDAIRGSRVCARPSSTRALVRPQSPVSHGRVSGTTVGGSGRGLSARRRAANTERAAEQKEVLDQIQKTIRSARAANTNPDYFELLGVEVGDDLKKIKKSYRARARVCHPDVAGEDGHEACIVLNEAYATLMDEDLREAYEFEQEEFDYYDDGNVFAQAMKETPYSGEPLSKQVPLDHFANRIEKDDLLRQGEQLAKAVFVDEISCIGCQYCVTCAAATFRNDEDTGRARVFGQWLSTEDEIQEAIDMCPVDCIHWVPKEQLAPLEYVMQHVLTERVGVSLMMSGQGAHRMEDGFQKTREFLKFLSQREEKRDAVLKERKRKAEMKRAREEMMRQQQEQWDQRKKDAWKRANGTGR</sequence>
<gene>
    <name evidence="3" type="ORF">HKI87_11g66170</name>
</gene>
<evidence type="ECO:0000313" key="3">
    <source>
        <dbReference type="EMBL" id="WZN65060.1"/>
    </source>
</evidence>
<feature type="compositionally biased region" description="Basic and acidic residues" evidence="1">
    <location>
        <begin position="339"/>
        <end position="348"/>
    </location>
</feature>
<dbReference type="Pfam" id="PF00226">
    <property type="entry name" value="DnaJ"/>
    <property type="match status" value="1"/>
</dbReference>
<dbReference type="CDD" id="cd06257">
    <property type="entry name" value="DnaJ"/>
    <property type="match status" value="1"/>
</dbReference>
<dbReference type="EMBL" id="CP151511">
    <property type="protein sequence ID" value="WZN65060.1"/>
    <property type="molecule type" value="Genomic_DNA"/>
</dbReference>